<protein>
    <recommendedName>
        <fullName evidence="4">3CxxC-type domain-containing protein</fullName>
    </recommendedName>
</protein>
<dbReference type="Proteomes" id="UP001210925">
    <property type="component" value="Unassembled WGS sequence"/>
</dbReference>
<evidence type="ECO:0000313" key="5">
    <source>
        <dbReference type="EMBL" id="KAJ3251130.1"/>
    </source>
</evidence>
<dbReference type="AlphaFoldDB" id="A0AAD5Y4A2"/>
<dbReference type="GO" id="GO:0008270">
    <property type="term" value="F:zinc ion binding"/>
    <property type="evidence" value="ECO:0007669"/>
    <property type="project" value="UniProtKB-KW"/>
</dbReference>
<evidence type="ECO:0000256" key="3">
    <source>
        <dbReference type="ARBA" id="ARBA00022833"/>
    </source>
</evidence>
<dbReference type="EMBL" id="JADGKB010000199">
    <property type="protein sequence ID" value="KAJ3251130.1"/>
    <property type="molecule type" value="Genomic_DNA"/>
</dbReference>
<dbReference type="InterPro" id="IPR027377">
    <property type="entry name" value="ZAR1/RTP1-5-like_Znf-3CxxC"/>
</dbReference>
<dbReference type="Pfam" id="PF13695">
    <property type="entry name" value="Zn_ribbon_3CxxC"/>
    <property type="match status" value="1"/>
</dbReference>
<keyword evidence="3" id="KW-0862">Zinc</keyword>
<evidence type="ECO:0000256" key="1">
    <source>
        <dbReference type="ARBA" id="ARBA00022723"/>
    </source>
</evidence>
<evidence type="ECO:0000313" key="6">
    <source>
        <dbReference type="Proteomes" id="UP001210925"/>
    </source>
</evidence>
<keyword evidence="2" id="KW-0863">Zinc-finger</keyword>
<evidence type="ECO:0000256" key="2">
    <source>
        <dbReference type="ARBA" id="ARBA00022771"/>
    </source>
</evidence>
<comment type="caution">
    <text evidence="5">The sequence shown here is derived from an EMBL/GenBank/DDBJ whole genome shotgun (WGS) entry which is preliminary data.</text>
</comment>
<sequence length="417" mass="48264">MVDFREVQIIEKYKDIIQNLRLSHLHKFQVIENQYLGDLKRNNTILEQTKAQLFREKKQAVINQLKYQDELCQKNDKIKELESLLLKEKRQSALIKPLNEACERMSSTIDELRDLLWKERANKDKGVCKAQEQNRIQASIDHLRQWKGPAEKKSADSRFVRFNELNIAAGCHYINTRKPTHTLTYKILERKNPINQLAGGTFTCTNHSQKVVWNSAQIIIQLHFTNDYEFCVKVLNQQCEKCRCYTAPKLDHAIYLRRVAGCLERAFELGKQTEMITMSNIPVTVNQEDIPIAKKLTQEALLHQRLKDGEIESIIGCKAKLVAENWQVTPGYPQNGEGDLVFLCKSGVYHVVEVKWINYSNGIAVGGSAKKINKVKMQAQTYGRAWKIRVRKFKVRCYAVINNTDNQFTTVDSHLIK</sequence>
<reference evidence="5" key="1">
    <citation type="submission" date="2020-05" db="EMBL/GenBank/DDBJ databases">
        <title>Phylogenomic resolution of chytrid fungi.</title>
        <authorList>
            <person name="Stajich J.E."/>
            <person name="Amses K."/>
            <person name="Simmons R."/>
            <person name="Seto K."/>
            <person name="Myers J."/>
            <person name="Bonds A."/>
            <person name="Quandt C.A."/>
            <person name="Barry K."/>
            <person name="Liu P."/>
            <person name="Grigoriev I."/>
            <person name="Longcore J.E."/>
            <person name="James T.Y."/>
        </authorList>
    </citation>
    <scope>NUCLEOTIDE SEQUENCE</scope>
    <source>
        <strain evidence="5">PLAUS21</strain>
    </source>
</reference>
<evidence type="ECO:0000259" key="4">
    <source>
        <dbReference type="Pfam" id="PF13695"/>
    </source>
</evidence>
<keyword evidence="1" id="KW-0479">Metal-binding</keyword>
<name>A0AAD5Y4A2_9FUNG</name>
<proteinExistence type="predicted"/>
<feature type="domain" description="3CxxC-type" evidence="4">
    <location>
        <begin position="200"/>
        <end position="250"/>
    </location>
</feature>
<keyword evidence="6" id="KW-1185">Reference proteome</keyword>
<organism evidence="5 6">
    <name type="scientific">Boothiomyces macroporosus</name>
    <dbReference type="NCBI Taxonomy" id="261099"/>
    <lineage>
        <taxon>Eukaryota</taxon>
        <taxon>Fungi</taxon>
        <taxon>Fungi incertae sedis</taxon>
        <taxon>Chytridiomycota</taxon>
        <taxon>Chytridiomycota incertae sedis</taxon>
        <taxon>Chytridiomycetes</taxon>
        <taxon>Rhizophydiales</taxon>
        <taxon>Terramycetaceae</taxon>
        <taxon>Boothiomyces</taxon>
    </lineage>
</organism>
<gene>
    <name evidence="5" type="ORF">HK103_002617</name>
</gene>
<accession>A0AAD5Y4A2</accession>